<organism evidence="3 4">
    <name type="scientific">Alkalispirillum mobile</name>
    <dbReference type="NCBI Taxonomy" id="85925"/>
    <lineage>
        <taxon>Bacteria</taxon>
        <taxon>Pseudomonadati</taxon>
        <taxon>Pseudomonadota</taxon>
        <taxon>Gammaproteobacteria</taxon>
        <taxon>Chromatiales</taxon>
        <taxon>Ectothiorhodospiraceae</taxon>
        <taxon>Alkalispirillum</taxon>
    </lineage>
</organism>
<evidence type="ECO:0000313" key="3">
    <source>
        <dbReference type="EMBL" id="RLK48631.1"/>
    </source>
</evidence>
<sequence length="183" mass="19546">MQSTMTKRSGENGAALIVALLILLVLTLLGVTAMQTTTLQERMAGHSTDQELAFQAAEAALRGGERSIHTVSHSSADRPRLYGDHDGDRTAWLAAWKEMLDGQQSHPHPDNVPNVSRAPRFVIHELGPAMGPAGQQSANEVVDDAFGPASGGTTPDHMQYSVTAIGYGQSQTGYVILQSVVDR</sequence>
<dbReference type="InterPro" id="IPR025746">
    <property type="entry name" value="PilX_N_dom"/>
</dbReference>
<feature type="domain" description="PilX/PilW C-terminal" evidence="1">
    <location>
        <begin position="86"/>
        <end position="181"/>
    </location>
</feature>
<gene>
    <name evidence="3" type="ORF">DFR31_1738</name>
</gene>
<dbReference type="Pfam" id="PF13681">
    <property type="entry name" value="PilX"/>
    <property type="match status" value="1"/>
</dbReference>
<evidence type="ECO:0000259" key="1">
    <source>
        <dbReference type="Pfam" id="PF13681"/>
    </source>
</evidence>
<evidence type="ECO:0000259" key="2">
    <source>
        <dbReference type="Pfam" id="PF14341"/>
    </source>
</evidence>
<keyword evidence="4" id="KW-1185">Reference proteome</keyword>
<protein>
    <submittedName>
        <fullName evidence="3">Type IV pilus assembly protein PilX</fullName>
    </submittedName>
</protein>
<reference evidence="3 4" key="1">
    <citation type="submission" date="2018-10" db="EMBL/GenBank/DDBJ databases">
        <title>Genomic Encyclopedia of Type Strains, Phase IV (KMG-IV): sequencing the most valuable type-strain genomes for metagenomic binning, comparative biology and taxonomic classification.</title>
        <authorList>
            <person name="Goeker M."/>
        </authorList>
    </citation>
    <scope>NUCLEOTIDE SEQUENCE [LARGE SCALE GENOMIC DNA]</scope>
    <source>
        <strain evidence="3 4">DSM 12769</strain>
    </source>
</reference>
<dbReference type="OrthoDB" id="5298746at2"/>
<dbReference type="EMBL" id="RCDA01000002">
    <property type="protein sequence ID" value="RLK48631.1"/>
    <property type="molecule type" value="Genomic_DNA"/>
</dbReference>
<proteinExistence type="predicted"/>
<name>A0A498C8N2_9GAMM</name>
<dbReference type="Proteomes" id="UP000275461">
    <property type="component" value="Unassembled WGS sequence"/>
</dbReference>
<accession>A0A498C8N2</accession>
<comment type="caution">
    <text evidence="3">The sequence shown here is derived from an EMBL/GenBank/DDBJ whole genome shotgun (WGS) entry which is preliminary data.</text>
</comment>
<dbReference type="AlphaFoldDB" id="A0A498C8N2"/>
<dbReference type="InterPro" id="IPR025205">
    <property type="entry name" value="PilX/PilW_C"/>
</dbReference>
<dbReference type="RefSeq" id="WP_121442280.1">
    <property type="nucleotide sequence ID" value="NZ_RCDA01000002.1"/>
</dbReference>
<evidence type="ECO:0000313" key="4">
    <source>
        <dbReference type="Proteomes" id="UP000275461"/>
    </source>
</evidence>
<feature type="domain" description="Type 4 fimbrial biogenesis protein PilX N-terminal" evidence="2">
    <location>
        <begin position="13"/>
        <end position="62"/>
    </location>
</feature>
<dbReference type="Pfam" id="PF14341">
    <property type="entry name" value="PilX_N"/>
    <property type="match status" value="1"/>
</dbReference>